<comment type="caution">
    <text evidence="2">The sequence shown here is derived from an EMBL/GenBank/DDBJ whole genome shotgun (WGS) entry which is preliminary data.</text>
</comment>
<dbReference type="EMBL" id="JAULSU010000004">
    <property type="protein sequence ID" value="KAK0619311.1"/>
    <property type="molecule type" value="Genomic_DNA"/>
</dbReference>
<protein>
    <submittedName>
        <fullName evidence="2">Uncharacterized protein</fullName>
    </submittedName>
</protein>
<gene>
    <name evidence="2" type="ORF">B0T14DRAFT_205569</name>
</gene>
<dbReference type="AlphaFoldDB" id="A0AA40BZ45"/>
<sequence>MRAKVAKQEIQEQCVIRSQSCDVMGLYTTLAKPERGKPPLHNHRLPKPGPQTENTAASMPPKTPPIPGHANHPDHTKRFANLKRIIKHALERRTGPVAPANAMISVKAVCAHGASSRELSR</sequence>
<keyword evidence="3" id="KW-1185">Reference proteome</keyword>
<evidence type="ECO:0000256" key="1">
    <source>
        <dbReference type="SAM" id="MobiDB-lite"/>
    </source>
</evidence>
<proteinExistence type="predicted"/>
<organism evidence="2 3">
    <name type="scientific">Immersiella caudata</name>
    <dbReference type="NCBI Taxonomy" id="314043"/>
    <lineage>
        <taxon>Eukaryota</taxon>
        <taxon>Fungi</taxon>
        <taxon>Dikarya</taxon>
        <taxon>Ascomycota</taxon>
        <taxon>Pezizomycotina</taxon>
        <taxon>Sordariomycetes</taxon>
        <taxon>Sordariomycetidae</taxon>
        <taxon>Sordariales</taxon>
        <taxon>Lasiosphaeriaceae</taxon>
        <taxon>Immersiella</taxon>
    </lineage>
</organism>
<feature type="region of interest" description="Disordered" evidence="1">
    <location>
        <begin position="32"/>
        <end position="75"/>
    </location>
</feature>
<reference evidence="2" key="1">
    <citation type="submission" date="2023-06" db="EMBL/GenBank/DDBJ databases">
        <title>Genome-scale phylogeny and comparative genomics of the fungal order Sordariales.</title>
        <authorList>
            <consortium name="Lawrence Berkeley National Laboratory"/>
            <person name="Hensen N."/>
            <person name="Bonometti L."/>
            <person name="Westerberg I."/>
            <person name="Brannstrom I.O."/>
            <person name="Guillou S."/>
            <person name="Cros-Aarteil S."/>
            <person name="Calhoun S."/>
            <person name="Haridas S."/>
            <person name="Kuo A."/>
            <person name="Mondo S."/>
            <person name="Pangilinan J."/>
            <person name="Riley R."/>
            <person name="Labutti K."/>
            <person name="Andreopoulos B."/>
            <person name="Lipzen A."/>
            <person name="Chen C."/>
            <person name="Yanf M."/>
            <person name="Daum C."/>
            <person name="Ng V."/>
            <person name="Clum A."/>
            <person name="Steindorff A."/>
            <person name="Ohm R."/>
            <person name="Martin F."/>
            <person name="Silar P."/>
            <person name="Natvig D."/>
            <person name="Lalanne C."/>
            <person name="Gautier V."/>
            <person name="Ament-Velasquez S.L."/>
            <person name="Kruys A."/>
            <person name="Hutchinson M.I."/>
            <person name="Powell A.J."/>
            <person name="Barry K."/>
            <person name="Miller A.N."/>
            <person name="Grigoriev I.V."/>
            <person name="Debuchy R."/>
            <person name="Gladieux P."/>
            <person name="Thoren M.H."/>
            <person name="Johannesson H."/>
        </authorList>
    </citation>
    <scope>NUCLEOTIDE SEQUENCE</scope>
    <source>
        <strain evidence="2">CBS 606.72</strain>
    </source>
</reference>
<dbReference type="Proteomes" id="UP001175000">
    <property type="component" value="Unassembled WGS sequence"/>
</dbReference>
<evidence type="ECO:0000313" key="2">
    <source>
        <dbReference type="EMBL" id="KAK0619311.1"/>
    </source>
</evidence>
<name>A0AA40BZ45_9PEZI</name>
<evidence type="ECO:0000313" key="3">
    <source>
        <dbReference type="Proteomes" id="UP001175000"/>
    </source>
</evidence>
<accession>A0AA40BZ45</accession>